<dbReference type="Proteomes" id="UP000031258">
    <property type="component" value="Unassembled WGS sequence"/>
</dbReference>
<accession>A0A0C1QP83</accession>
<keyword evidence="3" id="KW-1185">Reference proteome</keyword>
<sequence>MIKRIFGFISIIVVLSLITGFLVVTYDIGGIVKSTFEKKASEFLKVDVNVREIKLDIFKGTFIASDVNINNPHGYTSPHFVEIRQLYTKFNPLSLFSENITINKVTIESPKMTIEFNLKNNNFNQIIKNLKVQTPEIPERNKDKLYKAKADRKAVILEHLEIKNLYLHTLAGVVEANLTLNSIHLKNIGKDNNKLLFEQVLLIVLEQIYKDALKANIKSPSINFDKTLNNLRGSLKDSVKSTEGKLRSLLQ</sequence>
<dbReference type="OrthoDB" id="5401764at2"/>
<dbReference type="PANTHER" id="PTHR30441:SF8">
    <property type="entry name" value="DUF748 DOMAIN-CONTAINING PROTEIN"/>
    <property type="match status" value="1"/>
</dbReference>
<dbReference type="Pfam" id="PF05359">
    <property type="entry name" value="DUF748"/>
    <property type="match status" value="1"/>
</dbReference>
<proteinExistence type="predicted"/>
<reference evidence="2 3" key="1">
    <citation type="submission" date="2014-11" db="EMBL/GenBank/DDBJ databases">
        <title>A Rickettsiales Symbiont of Amoebae With Ancient Features.</title>
        <authorList>
            <person name="Schulz F."/>
            <person name="Martijn J."/>
            <person name="Wascher F."/>
            <person name="Kostanjsek R."/>
            <person name="Ettema T.J."/>
            <person name="Horn M."/>
        </authorList>
    </citation>
    <scope>NUCLEOTIDE SEQUENCE [LARGE SCALE GENOMIC DNA]</scope>
    <source>
        <strain evidence="2 3">UWC36</strain>
    </source>
</reference>
<dbReference type="AlphaFoldDB" id="A0A0C1QP83"/>
<evidence type="ECO:0000256" key="1">
    <source>
        <dbReference type="SAM" id="Phobius"/>
    </source>
</evidence>
<comment type="caution">
    <text evidence="2">The sequence shown here is derived from an EMBL/GenBank/DDBJ whole genome shotgun (WGS) entry which is preliminary data.</text>
</comment>
<dbReference type="InterPro" id="IPR008023">
    <property type="entry name" value="DUF748"/>
</dbReference>
<protein>
    <submittedName>
        <fullName evidence="2">Uncharacterized protein</fullName>
    </submittedName>
</protein>
<dbReference type="GO" id="GO:0090313">
    <property type="term" value="P:regulation of protein targeting to membrane"/>
    <property type="evidence" value="ECO:0007669"/>
    <property type="project" value="TreeGrafter"/>
</dbReference>
<feature type="transmembrane region" description="Helical" evidence="1">
    <location>
        <begin position="6"/>
        <end position="29"/>
    </location>
</feature>
<evidence type="ECO:0000313" key="2">
    <source>
        <dbReference type="EMBL" id="KIE05858.1"/>
    </source>
</evidence>
<dbReference type="GO" id="GO:0005886">
    <property type="term" value="C:plasma membrane"/>
    <property type="evidence" value="ECO:0007669"/>
    <property type="project" value="TreeGrafter"/>
</dbReference>
<dbReference type="InterPro" id="IPR052894">
    <property type="entry name" value="AsmA-related"/>
</dbReference>
<name>A0A0C1QP83_9RICK</name>
<keyword evidence="1" id="KW-1133">Transmembrane helix</keyword>
<dbReference type="PANTHER" id="PTHR30441">
    <property type="entry name" value="DUF748 DOMAIN-CONTAINING PROTEIN"/>
    <property type="match status" value="1"/>
</dbReference>
<dbReference type="STRING" id="86105.NF27_CG00380"/>
<keyword evidence="1" id="KW-0812">Transmembrane</keyword>
<dbReference type="EMBL" id="JSWE01000058">
    <property type="protein sequence ID" value="KIE05858.1"/>
    <property type="molecule type" value="Genomic_DNA"/>
</dbReference>
<organism evidence="2 3">
    <name type="scientific">Candidatus Jidaibacter acanthamoebae</name>
    <dbReference type="NCBI Taxonomy" id="86105"/>
    <lineage>
        <taxon>Bacteria</taxon>
        <taxon>Pseudomonadati</taxon>
        <taxon>Pseudomonadota</taxon>
        <taxon>Alphaproteobacteria</taxon>
        <taxon>Rickettsiales</taxon>
        <taxon>Candidatus Midichloriaceae</taxon>
        <taxon>Candidatus Jidaibacter</taxon>
    </lineage>
</organism>
<keyword evidence="1" id="KW-0472">Membrane</keyword>
<dbReference type="RefSeq" id="WP_039455088.1">
    <property type="nucleotide sequence ID" value="NZ_JSWE01000058.1"/>
</dbReference>
<evidence type="ECO:0000313" key="3">
    <source>
        <dbReference type="Proteomes" id="UP000031258"/>
    </source>
</evidence>
<gene>
    <name evidence="2" type="ORF">NF27_CG00380</name>
</gene>